<gene>
    <name evidence="3" type="ORF">E3O21_06775</name>
    <name evidence="2" type="ORF">SAMN05216368_11320</name>
</gene>
<dbReference type="PRINTS" id="PR00111">
    <property type="entry name" value="ABHYDROLASE"/>
</dbReference>
<dbReference type="PANTHER" id="PTHR46438:SF2">
    <property type="entry name" value="ALPHA_BETA-HYDROLASES SUPERFAMILY PROTEIN"/>
    <property type="match status" value="1"/>
</dbReference>
<evidence type="ECO:0000313" key="2">
    <source>
        <dbReference type="EMBL" id="SDO23793.1"/>
    </source>
</evidence>
<evidence type="ECO:0000259" key="1">
    <source>
        <dbReference type="Pfam" id="PF12697"/>
    </source>
</evidence>
<reference evidence="2 4" key="1">
    <citation type="submission" date="2016-10" db="EMBL/GenBank/DDBJ databases">
        <authorList>
            <person name="Varghese N."/>
            <person name="Submissions S."/>
        </authorList>
    </citation>
    <scope>NUCLEOTIDE SEQUENCE [LARGE SCALE GENOMIC DNA]</scope>
    <source>
        <strain evidence="2 4">CGMCC 1.11215</strain>
    </source>
</reference>
<evidence type="ECO:0000313" key="4">
    <source>
        <dbReference type="Proteomes" id="UP000199639"/>
    </source>
</evidence>
<dbReference type="GO" id="GO:0016787">
    <property type="term" value="F:hydrolase activity"/>
    <property type="evidence" value="ECO:0007669"/>
    <property type="project" value="UniProtKB-KW"/>
</dbReference>
<name>A0A4R8V8K5_9MICO</name>
<proteinExistence type="predicted"/>
<dbReference type="PRINTS" id="PR00412">
    <property type="entry name" value="EPOXHYDRLASE"/>
</dbReference>
<dbReference type="AlphaFoldDB" id="A0A4R8V8K5"/>
<dbReference type="Proteomes" id="UP000298252">
    <property type="component" value="Unassembled WGS sequence"/>
</dbReference>
<reference evidence="3 5" key="2">
    <citation type="submission" date="2019-03" db="EMBL/GenBank/DDBJ databases">
        <title>Genomics of glacier-inhabiting Cryobacterium strains.</title>
        <authorList>
            <person name="Liu Q."/>
            <person name="Xin Y.-H."/>
        </authorList>
    </citation>
    <scope>NUCLEOTIDE SEQUENCE [LARGE SCALE GENOMIC DNA]</scope>
    <source>
        <strain evidence="3 5">Hh8</strain>
    </source>
</reference>
<keyword evidence="3" id="KW-0378">Hydrolase</keyword>
<dbReference type="Proteomes" id="UP000199639">
    <property type="component" value="Unassembled WGS sequence"/>
</dbReference>
<keyword evidence="5" id="KW-1185">Reference proteome</keyword>
<dbReference type="RefSeq" id="WP_092341752.1">
    <property type="nucleotide sequence ID" value="NZ_FNIB01000013.1"/>
</dbReference>
<dbReference type="Pfam" id="PF12697">
    <property type="entry name" value="Abhydrolase_6"/>
    <property type="match status" value="1"/>
</dbReference>
<dbReference type="EMBL" id="FNIB01000013">
    <property type="protein sequence ID" value="SDO23793.1"/>
    <property type="molecule type" value="Genomic_DNA"/>
</dbReference>
<evidence type="ECO:0000313" key="5">
    <source>
        <dbReference type="Proteomes" id="UP000298252"/>
    </source>
</evidence>
<dbReference type="InterPro" id="IPR029058">
    <property type="entry name" value="AB_hydrolase_fold"/>
</dbReference>
<sequence length="296" mass="32121">MGVAREFVQVGGFNTAYLSAGDPSLPPLLLLHDGAWGGSAEVTWGNAIDKLATSFHVMAPDLLGFGESDKVTFFDRSSYDFRGPHVRAFACEMFGDRPVNVVGNSYGGSLILRMLAAGDTDWIRTAISIAGSGGPWKSELSSRELSHWDGSRDDLARVVALLVDKENDGFDEWIDVRFVSASQPGHFRAVASAAMPMPQVLKRAISDPWPQQLANVETPLMVVAGVRDVLLEPDWVDRIKAVVPSARVEKLDTRHEPNIDHPEEVIALIRDFCGEGQPPSPVVGDVWTSALFGGVL</sequence>
<dbReference type="SUPFAM" id="SSF53474">
    <property type="entry name" value="alpha/beta-Hydrolases"/>
    <property type="match status" value="1"/>
</dbReference>
<dbReference type="EMBL" id="SOFD01000022">
    <property type="protein sequence ID" value="TFB77970.1"/>
    <property type="molecule type" value="Genomic_DNA"/>
</dbReference>
<accession>A0A4R8V8K5</accession>
<protein>
    <submittedName>
        <fullName evidence="3">Alpha/beta hydrolase</fullName>
    </submittedName>
    <submittedName>
        <fullName evidence="2">Pimeloyl-ACP methyl ester carboxylesterase</fullName>
    </submittedName>
</protein>
<evidence type="ECO:0000313" key="3">
    <source>
        <dbReference type="EMBL" id="TFB77970.1"/>
    </source>
</evidence>
<dbReference type="Gene3D" id="3.40.50.1820">
    <property type="entry name" value="alpha/beta hydrolase"/>
    <property type="match status" value="1"/>
</dbReference>
<organism evidence="2 4">
    <name type="scientific">Cryobacterium flavum</name>
    <dbReference type="NCBI Taxonomy" id="1424659"/>
    <lineage>
        <taxon>Bacteria</taxon>
        <taxon>Bacillati</taxon>
        <taxon>Actinomycetota</taxon>
        <taxon>Actinomycetes</taxon>
        <taxon>Micrococcales</taxon>
        <taxon>Microbacteriaceae</taxon>
        <taxon>Cryobacterium</taxon>
    </lineage>
</organism>
<dbReference type="InterPro" id="IPR000639">
    <property type="entry name" value="Epox_hydrolase-like"/>
</dbReference>
<feature type="domain" description="AB hydrolase-1" evidence="1">
    <location>
        <begin position="28"/>
        <end position="267"/>
    </location>
</feature>
<dbReference type="InterPro" id="IPR000073">
    <property type="entry name" value="AB_hydrolase_1"/>
</dbReference>
<dbReference type="PANTHER" id="PTHR46438">
    <property type="entry name" value="ALPHA/BETA-HYDROLASES SUPERFAMILY PROTEIN"/>
    <property type="match status" value="1"/>
</dbReference>
<dbReference type="STRING" id="1424659.SAMN05216368_11320"/>